<dbReference type="InterPro" id="IPR020537">
    <property type="entry name" value="ATP_synth_F0_csu_DDCD_BS"/>
</dbReference>
<dbReference type="GO" id="GO:0005886">
    <property type="term" value="C:plasma membrane"/>
    <property type="evidence" value="ECO:0007669"/>
    <property type="project" value="UniProtKB-SubCell"/>
</dbReference>
<feature type="site" description="Reversibly protonated during proton transport" evidence="12">
    <location>
        <position position="63"/>
    </location>
</feature>
<comment type="subcellular location">
    <subcellularLocation>
        <location evidence="12">Cell membrane</location>
        <topology evidence="12">Multi-pass membrane protein</topology>
    </subcellularLocation>
    <subcellularLocation>
        <location evidence="1">Membrane</location>
        <topology evidence="1">Multi-pass membrane protein</topology>
    </subcellularLocation>
</comment>
<evidence type="ECO:0000256" key="11">
    <source>
        <dbReference type="ARBA" id="ARBA00023310"/>
    </source>
</evidence>
<evidence type="ECO:0000256" key="3">
    <source>
        <dbReference type="ARBA" id="ARBA00022448"/>
    </source>
</evidence>
<feature type="domain" description="V-ATPase proteolipid subunit C-like" evidence="13">
    <location>
        <begin position="13"/>
        <end position="76"/>
    </location>
</feature>
<evidence type="ECO:0000256" key="1">
    <source>
        <dbReference type="ARBA" id="ARBA00004141"/>
    </source>
</evidence>
<keyword evidence="7 12" id="KW-1133">Transmembrane helix</keyword>
<dbReference type="Pfam" id="PF00137">
    <property type="entry name" value="ATP-synt_C"/>
    <property type="match status" value="1"/>
</dbReference>
<keyword evidence="6 12" id="KW-0375">Hydrogen ion transport</keyword>
<keyword evidence="3 12" id="KW-0813">Transport</keyword>
<dbReference type="InterPro" id="IPR002379">
    <property type="entry name" value="ATPase_proteolipid_c-like_dom"/>
</dbReference>
<dbReference type="SUPFAM" id="SSF81333">
    <property type="entry name" value="F1F0 ATP synthase subunit C"/>
    <property type="match status" value="1"/>
</dbReference>
<evidence type="ECO:0000256" key="7">
    <source>
        <dbReference type="ARBA" id="ARBA00022989"/>
    </source>
</evidence>
<dbReference type="PRINTS" id="PR00124">
    <property type="entry name" value="ATPASEC"/>
</dbReference>
<dbReference type="NCBIfam" id="TIGR01260">
    <property type="entry name" value="ATP_synt_c"/>
    <property type="match status" value="1"/>
</dbReference>
<dbReference type="GO" id="GO:0033177">
    <property type="term" value="C:proton-transporting two-sector ATPase complex, proton-transporting domain"/>
    <property type="evidence" value="ECO:0007669"/>
    <property type="project" value="InterPro"/>
</dbReference>
<evidence type="ECO:0000256" key="9">
    <source>
        <dbReference type="ARBA" id="ARBA00023121"/>
    </source>
</evidence>
<dbReference type="AlphaFoldDB" id="A0A2M7G0X1"/>
<dbReference type="PROSITE" id="PS00605">
    <property type="entry name" value="ATPASE_C"/>
    <property type="match status" value="1"/>
</dbReference>
<protein>
    <recommendedName>
        <fullName evidence="12">ATP synthase subunit c</fullName>
    </recommendedName>
    <alternativeName>
        <fullName evidence="12">ATP synthase F(0) sector subunit c</fullName>
    </alternativeName>
    <alternativeName>
        <fullName evidence="12">F-type ATPase subunit c</fullName>
        <shortName evidence="12">F-ATPase subunit c</shortName>
    </alternativeName>
    <alternativeName>
        <fullName evidence="12">Lipid-binding protein</fullName>
    </alternativeName>
</protein>
<organism evidence="14 15">
    <name type="scientific">bacterium (Candidatus Blackallbacteria) CG17_big_fil_post_rev_8_21_14_2_50_48_46</name>
    <dbReference type="NCBI Taxonomy" id="2014261"/>
    <lineage>
        <taxon>Bacteria</taxon>
        <taxon>Candidatus Blackallbacteria</taxon>
    </lineage>
</organism>
<keyword evidence="11 12" id="KW-0066">ATP synthesis</keyword>
<proteinExistence type="inferred from homology"/>
<dbReference type="GO" id="GO:0045259">
    <property type="term" value="C:proton-transporting ATP synthase complex"/>
    <property type="evidence" value="ECO:0007669"/>
    <property type="project" value="UniProtKB-KW"/>
</dbReference>
<evidence type="ECO:0000256" key="2">
    <source>
        <dbReference type="ARBA" id="ARBA00006704"/>
    </source>
</evidence>
<dbReference type="Proteomes" id="UP000231019">
    <property type="component" value="Unassembled WGS sequence"/>
</dbReference>
<feature type="transmembrane region" description="Helical" evidence="12">
    <location>
        <begin position="65"/>
        <end position="87"/>
    </location>
</feature>
<evidence type="ECO:0000256" key="5">
    <source>
        <dbReference type="ARBA" id="ARBA00022692"/>
    </source>
</evidence>
<keyword evidence="10 12" id="KW-0472">Membrane</keyword>
<keyword evidence="4 12" id="KW-0138">CF(0)</keyword>
<comment type="caution">
    <text evidence="12">Lacks conserved residue(s) required for the propagation of feature annotation.</text>
</comment>
<evidence type="ECO:0000256" key="12">
    <source>
        <dbReference type="HAMAP-Rule" id="MF_01396"/>
    </source>
</evidence>
<sequence>MEPLALIAAVSIFTAGLTIAIGGYGSSRGEGEALAKAIEAVSRQPESANEITRLFFIGAAIVESVAIYALVIALIILFANPFLGLFVK</sequence>
<dbReference type="GO" id="GO:0046933">
    <property type="term" value="F:proton-transporting ATP synthase activity, rotational mechanism"/>
    <property type="evidence" value="ECO:0007669"/>
    <property type="project" value="UniProtKB-UniRule"/>
</dbReference>
<dbReference type="GO" id="GO:0008289">
    <property type="term" value="F:lipid binding"/>
    <property type="evidence" value="ECO:0007669"/>
    <property type="project" value="UniProtKB-KW"/>
</dbReference>
<evidence type="ECO:0000313" key="15">
    <source>
        <dbReference type="Proteomes" id="UP000231019"/>
    </source>
</evidence>
<name>A0A2M7G0X1_9BACT</name>
<keyword evidence="12" id="KW-1003">Cell membrane</keyword>
<keyword evidence="5 12" id="KW-0812">Transmembrane</keyword>
<dbReference type="Gene3D" id="1.20.120.610">
    <property type="entry name" value="lithium bound rotor ring of v- atpase"/>
    <property type="match status" value="1"/>
</dbReference>
<comment type="function">
    <text evidence="12">Key component of the F(0) channel; it plays a direct role in translocation across the membrane. A homomeric c-ring of between 10-14 subunits forms the central stalk rotor element with the F(1) delta and epsilon subunits.</text>
</comment>
<dbReference type="CDD" id="cd18121">
    <property type="entry name" value="ATP-synt_Fo_c"/>
    <property type="match status" value="1"/>
</dbReference>
<keyword evidence="9 12" id="KW-0446">Lipid-binding</keyword>
<evidence type="ECO:0000256" key="10">
    <source>
        <dbReference type="ARBA" id="ARBA00023136"/>
    </source>
</evidence>
<keyword evidence="8 12" id="KW-0406">Ion transport</keyword>
<dbReference type="InterPro" id="IPR035921">
    <property type="entry name" value="F/V-ATP_Csub_sf"/>
</dbReference>
<evidence type="ECO:0000313" key="14">
    <source>
        <dbReference type="EMBL" id="PIW15358.1"/>
    </source>
</evidence>
<comment type="function">
    <text evidence="12">F(1)F(0) ATP synthase produces ATP from ADP in the presence of a proton or sodium gradient. F-type ATPases consist of two structural domains, F(1) containing the extramembraneous catalytic core and F(0) containing the membrane proton channel, linked together by a central stalk and a peripheral stalk. During catalysis, ATP synthesis in the catalytic domain of F(1) is coupled via a rotary mechanism of the central stalk subunits to proton translocation.</text>
</comment>
<dbReference type="HAMAP" id="MF_01396">
    <property type="entry name" value="ATP_synth_c_bact"/>
    <property type="match status" value="1"/>
</dbReference>
<accession>A0A2M7G0X1</accession>
<gene>
    <name evidence="12 14" type="primary">atpE</name>
    <name evidence="14" type="ORF">COW36_18250</name>
</gene>
<dbReference type="EMBL" id="PFFQ01000053">
    <property type="protein sequence ID" value="PIW15358.1"/>
    <property type="molecule type" value="Genomic_DNA"/>
</dbReference>
<dbReference type="InterPro" id="IPR000454">
    <property type="entry name" value="ATP_synth_F0_csu"/>
</dbReference>
<evidence type="ECO:0000256" key="4">
    <source>
        <dbReference type="ARBA" id="ARBA00022547"/>
    </source>
</evidence>
<evidence type="ECO:0000259" key="13">
    <source>
        <dbReference type="Pfam" id="PF00137"/>
    </source>
</evidence>
<comment type="caution">
    <text evidence="14">The sequence shown here is derived from an EMBL/GenBank/DDBJ whole genome shotgun (WGS) entry which is preliminary data.</text>
</comment>
<reference evidence="14 15" key="1">
    <citation type="submission" date="2017-09" db="EMBL/GenBank/DDBJ databases">
        <title>Depth-based differentiation of microbial function through sediment-hosted aquifers and enrichment of novel symbionts in the deep terrestrial subsurface.</title>
        <authorList>
            <person name="Probst A.J."/>
            <person name="Ladd B."/>
            <person name="Jarett J.K."/>
            <person name="Geller-Mcgrath D.E."/>
            <person name="Sieber C.M."/>
            <person name="Emerson J.B."/>
            <person name="Anantharaman K."/>
            <person name="Thomas B.C."/>
            <person name="Malmstrom R."/>
            <person name="Stieglmeier M."/>
            <person name="Klingl A."/>
            <person name="Woyke T."/>
            <person name="Ryan C.M."/>
            <person name="Banfield J.F."/>
        </authorList>
    </citation>
    <scope>NUCLEOTIDE SEQUENCE [LARGE SCALE GENOMIC DNA]</scope>
    <source>
        <strain evidence="14">CG17_big_fil_post_rev_8_21_14_2_50_48_46</strain>
    </source>
</reference>
<evidence type="ECO:0000256" key="6">
    <source>
        <dbReference type="ARBA" id="ARBA00022781"/>
    </source>
</evidence>
<comment type="similarity">
    <text evidence="2 12">Belongs to the ATPase C chain family.</text>
</comment>
<evidence type="ECO:0000256" key="8">
    <source>
        <dbReference type="ARBA" id="ARBA00023065"/>
    </source>
</evidence>
<dbReference type="InterPro" id="IPR005953">
    <property type="entry name" value="ATP_synth_csu_bac/chlpt"/>
</dbReference>